<evidence type="ECO:0008006" key="3">
    <source>
        <dbReference type="Google" id="ProtNLM"/>
    </source>
</evidence>
<comment type="caution">
    <text evidence="1">The sequence shown here is derived from an EMBL/GenBank/DDBJ whole genome shotgun (WGS) entry which is preliminary data.</text>
</comment>
<keyword evidence="2" id="KW-1185">Reference proteome</keyword>
<sequence length="119" mass="13584">MAEEEVVRLTPTTATLRELYLKSGNQCAYTSCTARMIDSEGNFVGQVCHIEAAMPGGERFNPDMTNEERRHISNLMLMCYEHHIATNSVDEYPVERLKVMKQAHENKFAEHYLKTGTIC</sequence>
<accession>A0ABT0WAD5</accession>
<proteinExistence type="predicted"/>
<evidence type="ECO:0000313" key="1">
    <source>
        <dbReference type="EMBL" id="MCM2533282.1"/>
    </source>
</evidence>
<protein>
    <recommendedName>
        <fullName evidence="3">HNH endonuclease</fullName>
    </recommendedName>
</protein>
<evidence type="ECO:0000313" key="2">
    <source>
        <dbReference type="Proteomes" id="UP001523262"/>
    </source>
</evidence>
<name>A0ABT0WAD5_9BACI</name>
<gene>
    <name evidence="1" type="ORF">NDK43_13865</name>
</gene>
<dbReference type="EMBL" id="JAMQCR010000001">
    <property type="protein sequence ID" value="MCM2533282.1"/>
    <property type="molecule type" value="Genomic_DNA"/>
</dbReference>
<dbReference type="Proteomes" id="UP001523262">
    <property type="component" value="Unassembled WGS sequence"/>
</dbReference>
<reference evidence="1 2" key="1">
    <citation type="submission" date="2022-06" db="EMBL/GenBank/DDBJ databases">
        <authorList>
            <person name="Jeon C.O."/>
        </authorList>
    </citation>
    <scope>NUCLEOTIDE SEQUENCE [LARGE SCALE GENOMIC DNA]</scope>
    <source>
        <strain evidence="1 2">KCTC 13943</strain>
    </source>
</reference>
<organism evidence="1 2">
    <name type="scientific">Neobacillus pocheonensis</name>
    <dbReference type="NCBI Taxonomy" id="363869"/>
    <lineage>
        <taxon>Bacteria</taxon>
        <taxon>Bacillati</taxon>
        <taxon>Bacillota</taxon>
        <taxon>Bacilli</taxon>
        <taxon>Bacillales</taxon>
        <taxon>Bacillaceae</taxon>
        <taxon>Neobacillus</taxon>
    </lineage>
</organism>